<keyword evidence="3" id="KW-1185">Reference proteome</keyword>
<dbReference type="EMBL" id="JAXOJX010000041">
    <property type="protein sequence ID" value="MDZ5459266.1"/>
    <property type="molecule type" value="Genomic_DNA"/>
</dbReference>
<dbReference type="Pfam" id="PF01527">
    <property type="entry name" value="HTH_Tnp_1"/>
    <property type="match status" value="1"/>
</dbReference>
<feature type="compositionally biased region" description="Pro residues" evidence="1">
    <location>
        <begin position="61"/>
        <end position="75"/>
    </location>
</feature>
<dbReference type="RefSeq" id="WP_322467093.1">
    <property type="nucleotide sequence ID" value="NZ_JAXOJX010000041.1"/>
</dbReference>
<dbReference type="InterPro" id="IPR010921">
    <property type="entry name" value="Trp_repressor/repl_initiator"/>
</dbReference>
<dbReference type="NCBIfam" id="NF047595">
    <property type="entry name" value="IS66_ISRel24_TnpA"/>
    <property type="match status" value="1"/>
</dbReference>
<dbReference type="InterPro" id="IPR002514">
    <property type="entry name" value="Transposase_8"/>
</dbReference>
<protein>
    <submittedName>
        <fullName evidence="2">Transposase</fullName>
    </submittedName>
</protein>
<proteinExistence type="predicted"/>
<dbReference type="Proteomes" id="UP001293718">
    <property type="component" value="Unassembled WGS sequence"/>
</dbReference>
<name>A0ABU5IK54_9BURK</name>
<evidence type="ECO:0000313" key="2">
    <source>
        <dbReference type="EMBL" id="MDZ5459266.1"/>
    </source>
</evidence>
<gene>
    <name evidence="2" type="ORF">SM757_22065</name>
</gene>
<feature type="region of interest" description="Disordered" evidence="1">
    <location>
        <begin position="56"/>
        <end position="76"/>
    </location>
</feature>
<reference evidence="2 3" key="1">
    <citation type="submission" date="2023-11" db="EMBL/GenBank/DDBJ databases">
        <title>Draft genome of Azohydromonas lata strain H1 (DSM1123), a polyhydroxyalkanoate producer.</title>
        <authorList>
            <person name="Traversa D."/>
            <person name="D'Addabbo P."/>
            <person name="Pazzani C."/>
            <person name="Manzari C."/>
            <person name="Chiara M."/>
            <person name="Scrascia M."/>
        </authorList>
    </citation>
    <scope>NUCLEOTIDE SEQUENCE [LARGE SCALE GENOMIC DNA]</scope>
    <source>
        <strain evidence="2 3">H1</strain>
    </source>
</reference>
<accession>A0ABU5IK54</accession>
<dbReference type="SUPFAM" id="SSF48295">
    <property type="entry name" value="TrpR-like"/>
    <property type="match status" value="1"/>
</dbReference>
<evidence type="ECO:0000256" key="1">
    <source>
        <dbReference type="SAM" id="MobiDB-lite"/>
    </source>
</evidence>
<comment type="caution">
    <text evidence="2">The sequence shown here is derived from an EMBL/GenBank/DDBJ whole genome shotgun (WGS) entry which is preliminary data.</text>
</comment>
<sequence length="126" mass="13673">MGTIEEKSVKRRRRYNAEFKQRVLAECAEPGVSVAGVALSHGLNANLVQTWRREAREACAPRPPSSPPLATPPSEPAFIPVALPPAPAPVASDIRIELRRGGTTVAVTWPLEAAAECATWLREILR</sequence>
<evidence type="ECO:0000313" key="3">
    <source>
        <dbReference type="Proteomes" id="UP001293718"/>
    </source>
</evidence>
<organism evidence="2 3">
    <name type="scientific">Azohydromonas lata</name>
    <dbReference type="NCBI Taxonomy" id="45677"/>
    <lineage>
        <taxon>Bacteria</taxon>
        <taxon>Pseudomonadati</taxon>
        <taxon>Pseudomonadota</taxon>
        <taxon>Betaproteobacteria</taxon>
        <taxon>Burkholderiales</taxon>
        <taxon>Sphaerotilaceae</taxon>
        <taxon>Azohydromonas</taxon>
    </lineage>
</organism>